<keyword evidence="4" id="KW-1185">Reference proteome</keyword>
<dbReference type="PANTHER" id="PTHR47505">
    <property type="entry name" value="DNA UTILIZATION PROTEIN YHGH"/>
    <property type="match status" value="1"/>
</dbReference>
<organism evidence="3 4">
    <name type="scientific">Mangrovicoccus algicola</name>
    <dbReference type="NCBI Taxonomy" id="2771008"/>
    <lineage>
        <taxon>Bacteria</taxon>
        <taxon>Pseudomonadati</taxon>
        <taxon>Pseudomonadota</taxon>
        <taxon>Alphaproteobacteria</taxon>
        <taxon>Rhodobacterales</taxon>
        <taxon>Paracoccaceae</taxon>
        <taxon>Mangrovicoccus</taxon>
    </lineage>
</organism>
<comment type="similarity">
    <text evidence="1">Belongs to the ComF/GntX family.</text>
</comment>
<dbReference type="InterPro" id="IPR051910">
    <property type="entry name" value="ComF/GntX_DNA_util-trans"/>
</dbReference>
<name>A0A8J6YYE7_9RHOB</name>
<dbReference type="InterPro" id="IPR029057">
    <property type="entry name" value="PRTase-like"/>
</dbReference>
<dbReference type="AlphaFoldDB" id="A0A8J6YYE7"/>
<protein>
    <submittedName>
        <fullName evidence="3">ComF family protein</fullName>
    </submittedName>
</protein>
<comment type="caution">
    <text evidence="3">The sequence shown here is derived from an EMBL/GenBank/DDBJ whole genome shotgun (WGS) entry which is preliminary data.</text>
</comment>
<gene>
    <name evidence="3" type="ORF">ICN82_08605</name>
</gene>
<dbReference type="InterPro" id="IPR000836">
    <property type="entry name" value="PRTase_dom"/>
</dbReference>
<proteinExistence type="inferred from homology"/>
<accession>A0A8J6YYE7</accession>
<evidence type="ECO:0000256" key="1">
    <source>
        <dbReference type="ARBA" id="ARBA00008007"/>
    </source>
</evidence>
<sequence length="253" mass="27003">MASLLSRSLAPAPALIKAARRLVFPDQCPRCGTLVAEEGGLCGPCWRDTPFLAGLVCDLCGTGLIGPDDGSLPHCDACRSLPRPWAKGRAVFDYSGAARHMVLGFKHGDRLDLGPHLADWMAARAGPLIRPGMVLVPVPVHWRRLLARRYNQAAVLTRLLAPRLGLAHLPDALRRCRNTPPQSGDGFAGRAAALEGAIAVTRRQQPRLAGRPVLLVDDVMTSGATLTACCTALLAAQVPLVHVLLLARAHQRA</sequence>
<dbReference type="CDD" id="cd06223">
    <property type="entry name" value="PRTases_typeI"/>
    <property type="match status" value="1"/>
</dbReference>
<reference evidence="3" key="1">
    <citation type="submission" date="2020-09" db="EMBL/GenBank/DDBJ databases">
        <title>A novel bacterium of genus Mangrovicoccus, isolated from South China Sea.</title>
        <authorList>
            <person name="Huang H."/>
            <person name="Mo K."/>
            <person name="Hu Y."/>
        </authorList>
    </citation>
    <scope>NUCLEOTIDE SEQUENCE</scope>
    <source>
        <strain evidence="3">HB182678</strain>
    </source>
</reference>
<evidence type="ECO:0000313" key="3">
    <source>
        <dbReference type="EMBL" id="MBE3638256.1"/>
    </source>
</evidence>
<dbReference type="SUPFAM" id="SSF53271">
    <property type="entry name" value="PRTase-like"/>
    <property type="match status" value="1"/>
</dbReference>
<dbReference type="InterPro" id="IPR044005">
    <property type="entry name" value="DZR_2"/>
</dbReference>
<dbReference type="Pfam" id="PF18912">
    <property type="entry name" value="DZR_2"/>
    <property type="match status" value="1"/>
</dbReference>
<dbReference type="PANTHER" id="PTHR47505:SF1">
    <property type="entry name" value="DNA UTILIZATION PROTEIN YHGH"/>
    <property type="match status" value="1"/>
</dbReference>
<dbReference type="Gene3D" id="3.40.50.2020">
    <property type="match status" value="1"/>
</dbReference>
<evidence type="ECO:0000259" key="2">
    <source>
        <dbReference type="Pfam" id="PF18912"/>
    </source>
</evidence>
<dbReference type="EMBL" id="JACVXA010000020">
    <property type="protein sequence ID" value="MBE3638256.1"/>
    <property type="molecule type" value="Genomic_DNA"/>
</dbReference>
<dbReference type="Proteomes" id="UP000609121">
    <property type="component" value="Unassembled WGS sequence"/>
</dbReference>
<evidence type="ECO:0000313" key="4">
    <source>
        <dbReference type="Proteomes" id="UP000609121"/>
    </source>
</evidence>
<dbReference type="RefSeq" id="WP_193181702.1">
    <property type="nucleotide sequence ID" value="NZ_JACVXA010000020.1"/>
</dbReference>
<feature type="domain" description="Double zinc ribbon" evidence="2">
    <location>
        <begin position="21"/>
        <end position="79"/>
    </location>
</feature>